<sequence length="112" mass="13128">MSEESEKEKKISTTDSELYLLIAKYLSLGPCKQSAELLRKEIEEHDLLPKRTDWLGNEHSRTFNELRCWFLHPMKSTRRVFPKHDSDVNVPESCSCITFTDMAAMYFSLTEH</sequence>
<reference evidence="2" key="1">
    <citation type="submission" date="2020-08" db="EMBL/GenBank/DDBJ databases">
        <title>Multicomponent nature underlies the extraordinary mechanical properties of spider dragline silk.</title>
        <authorList>
            <person name="Kono N."/>
            <person name="Nakamura H."/>
            <person name="Mori M."/>
            <person name="Yoshida Y."/>
            <person name="Ohtoshi R."/>
            <person name="Malay A.D."/>
            <person name="Moran D.A.P."/>
            <person name="Tomita M."/>
            <person name="Numata K."/>
            <person name="Arakawa K."/>
        </authorList>
    </citation>
    <scope>NUCLEOTIDE SEQUENCE</scope>
</reference>
<dbReference type="GO" id="GO:0007010">
    <property type="term" value="P:cytoskeleton organization"/>
    <property type="evidence" value="ECO:0007669"/>
    <property type="project" value="TreeGrafter"/>
</dbReference>
<keyword evidence="4" id="KW-1185">Reference proteome</keyword>
<dbReference type="AlphaFoldDB" id="A0A8X6N2Y8"/>
<evidence type="ECO:0000259" key="1">
    <source>
        <dbReference type="Pfam" id="PF25437"/>
    </source>
</evidence>
<dbReference type="PANTHER" id="PTHR16266">
    <property type="entry name" value="WD REPEAT DOMAIN 9"/>
    <property type="match status" value="1"/>
</dbReference>
<dbReference type="Proteomes" id="UP000887013">
    <property type="component" value="Unassembled WGS sequence"/>
</dbReference>
<dbReference type="OrthoDB" id="10265743at2759"/>
<organism evidence="2 4">
    <name type="scientific">Nephila pilipes</name>
    <name type="common">Giant wood spider</name>
    <name type="synonym">Nephila maculata</name>
    <dbReference type="NCBI Taxonomy" id="299642"/>
    <lineage>
        <taxon>Eukaryota</taxon>
        <taxon>Metazoa</taxon>
        <taxon>Ecdysozoa</taxon>
        <taxon>Arthropoda</taxon>
        <taxon>Chelicerata</taxon>
        <taxon>Arachnida</taxon>
        <taxon>Araneae</taxon>
        <taxon>Araneomorphae</taxon>
        <taxon>Entelegynae</taxon>
        <taxon>Araneoidea</taxon>
        <taxon>Nephilidae</taxon>
        <taxon>Nephila</taxon>
    </lineage>
</organism>
<gene>
    <name evidence="2" type="ORF">NPIL_20651</name>
    <name evidence="3" type="ORF">NPIL_284871</name>
</gene>
<protein>
    <recommendedName>
        <fullName evidence="1">BRWD/PHIP N-terminal domain-containing protein</fullName>
    </recommendedName>
</protein>
<dbReference type="InterPro" id="IPR052060">
    <property type="entry name" value="Bromo_WD_repeat"/>
</dbReference>
<name>A0A8X6N2Y8_NEPPI</name>
<dbReference type="GO" id="GO:0005634">
    <property type="term" value="C:nucleus"/>
    <property type="evidence" value="ECO:0007669"/>
    <property type="project" value="TreeGrafter"/>
</dbReference>
<dbReference type="GO" id="GO:0008360">
    <property type="term" value="P:regulation of cell shape"/>
    <property type="evidence" value="ECO:0007669"/>
    <property type="project" value="TreeGrafter"/>
</dbReference>
<evidence type="ECO:0000313" key="2">
    <source>
        <dbReference type="EMBL" id="GFS91075.1"/>
    </source>
</evidence>
<dbReference type="InterPro" id="IPR057452">
    <property type="entry name" value="BRWD/PHIP_N"/>
</dbReference>
<feature type="domain" description="BRWD/PHIP N-terminal" evidence="1">
    <location>
        <begin position="1"/>
        <end position="67"/>
    </location>
</feature>
<dbReference type="Pfam" id="PF25437">
    <property type="entry name" value="BRWD1_N"/>
    <property type="match status" value="1"/>
</dbReference>
<dbReference type="EMBL" id="BMAW01099659">
    <property type="protein sequence ID" value="GFS91075.1"/>
    <property type="molecule type" value="Genomic_DNA"/>
</dbReference>
<proteinExistence type="predicted"/>
<dbReference type="EMBL" id="BMAW01066509">
    <property type="protein sequence ID" value="GFT55295.1"/>
    <property type="molecule type" value="Genomic_DNA"/>
</dbReference>
<comment type="caution">
    <text evidence="2">The sequence shown here is derived from an EMBL/GenBank/DDBJ whole genome shotgun (WGS) entry which is preliminary data.</text>
</comment>
<dbReference type="GO" id="GO:0006357">
    <property type="term" value="P:regulation of transcription by RNA polymerase II"/>
    <property type="evidence" value="ECO:0007669"/>
    <property type="project" value="TreeGrafter"/>
</dbReference>
<accession>A0A8X6N2Y8</accession>
<evidence type="ECO:0000313" key="3">
    <source>
        <dbReference type="EMBL" id="GFT55295.1"/>
    </source>
</evidence>
<dbReference type="PANTHER" id="PTHR16266:SF17">
    <property type="entry name" value="BRWD3"/>
    <property type="match status" value="1"/>
</dbReference>
<evidence type="ECO:0000313" key="4">
    <source>
        <dbReference type="Proteomes" id="UP000887013"/>
    </source>
</evidence>